<evidence type="ECO:0000313" key="3">
    <source>
        <dbReference type="EMBL" id="CUU22829.1"/>
    </source>
</evidence>
<feature type="compositionally biased region" description="Basic and acidic residues" evidence="1">
    <location>
        <begin position="124"/>
        <end position="134"/>
    </location>
</feature>
<evidence type="ECO:0000259" key="2">
    <source>
        <dbReference type="Pfam" id="PF09557"/>
    </source>
</evidence>
<feature type="region of interest" description="Disordered" evidence="1">
    <location>
        <begin position="109"/>
        <end position="142"/>
    </location>
</feature>
<dbReference type="KEGG" id="ege:EM595_0592"/>
<dbReference type="PANTHER" id="PTHR38463">
    <property type="entry name" value="STRESS RESPONSE PROTEIN YSNF"/>
    <property type="match status" value="1"/>
</dbReference>
<feature type="compositionally biased region" description="Polar residues" evidence="1">
    <location>
        <begin position="325"/>
        <end position="343"/>
    </location>
</feature>
<dbReference type="PANTHER" id="PTHR38463:SF1">
    <property type="entry name" value="STRESS RESPONSE PROTEIN YSNF"/>
    <property type="match status" value="1"/>
</dbReference>
<gene>
    <name evidence="3" type="ORF">EM595_0592</name>
</gene>
<organism evidence="3 4">
    <name type="scientific">Duffyella gerundensis</name>
    <dbReference type="NCBI Taxonomy" id="1619313"/>
    <lineage>
        <taxon>Bacteria</taxon>
        <taxon>Pseudomonadati</taxon>
        <taxon>Pseudomonadota</taxon>
        <taxon>Gammaproteobacteria</taxon>
        <taxon>Enterobacterales</taxon>
        <taxon>Erwiniaceae</taxon>
        <taxon>Duffyella</taxon>
    </lineage>
</organism>
<accession>A0A0U5E6W5</accession>
<name>A0A0U5E6W5_9GAMM</name>
<proteinExistence type="predicted"/>
<evidence type="ECO:0000256" key="1">
    <source>
        <dbReference type="SAM" id="MobiDB-lite"/>
    </source>
</evidence>
<protein>
    <submittedName>
        <fullName evidence="3">Stress protein</fullName>
    </submittedName>
</protein>
<dbReference type="Proteomes" id="UP000059419">
    <property type="component" value="Chromosome 1"/>
</dbReference>
<feature type="domain" description="DUF2382" evidence="2">
    <location>
        <begin position="147"/>
        <end position="256"/>
    </location>
</feature>
<keyword evidence="4" id="KW-1185">Reference proteome</keyword>
<feature type="compositionally biased region" description="Basic and acidic residues" evidence="1">
    <location>
        <begin position="350"/>
        <end position="373"/>
    </location>
</feature>
<feature type="region of interest" description="Disordered" evidence="1">
    <location>
        <begin position="253"/>
        <end position="287"/>
    </location>
</feature>
<dbReference type="PATRIC" id="fig|1619313.3.peg.615"/>
<feature type="compositionally biased region" description="Low complexity" evidence="1">
    <location>
        <begin position="271"/>
        <end position="287"/>
    </location>
</feature>
<dbReference type="EMBL" id="LN907827">
    <property type="protein sequence ID" value="CUU22829.1"/>
    <property type="molecule type" value="Genomic_DNA"/>
</dbReference>
<dbReference type="InterPro" id="IPR019060">
    <property type="entry name" value="DUF2382"/>
</dbReference>
<reference evidence="4" key="1">
    <citation type="submission" date="2015-11" db="EMBL/GenBank/DDBJ databases">
        <authorList>
            <person name="Blom J."/>
        </authorList>
    </citation>
    <scope>NUCLEOTIDE SEQUENCE [LARGE SCALE GENOMIC DNA]</scope>
</reference>
<dbReference type="RefSeq" id="WP_067427730.1">
    <property type="nucleotide sequence ID" value="NZ_LN907827.1"/>
</dbReference>
<dbReference type="STRING" id="1619313.EM595_0592"/>
<dbReference type="AlphaFoldDB" id="A0A0U5E6W5"/>
<sequence>MAHEKIVTLFDTATQAEAAKKNLIKAGFPDRDISLISGERLQSEGKAIRHPSIWQRLFGETVDREYADVYSEAMDKGGVIVSLRAAEEDVAKAMTILYSHDSVDVPSRARRDVVADNTSQNREFAGETNDREPRTSLTGDESEEEILRLAQEKLEVGKRLISEGSTRVRRYVVTDQVSEDISLHEQHADIFRRSVDEPAYHGDIDWSEKTVEIAESHEQPVINKTARVKEEVVVRKDTRDHVETINDTVRRQEIDIDKTGTPGAANVTDPTGTATANTANRTGTANATATTAKAANLTGGANTASTANTTGSASRDFIEADDAGLNSTRTGSAHATGNGQNNGKPGMAEKVSEKVSEAKDKVEGKLKQHDHSH</sequence>
<dbReference type="Pfam" id="PF09557">
    <property type="entry name" value="DUF2382"/>
    <property type="match status" value="1"/>
</dbReference>
<dbReference type="InterPro" id="IPR052967">
    <property type="entry name" value="Stress_Response_Assoc"/>
</dbReference>
<feature type="region of interest" description="Disordered" evidence="1">
    <location>
        <begin position="323"/>
        <end position="373"/>
    </location>
</feature>
<evidence type="ECO:0000313" key="4">
    <source>
        <dbReference type="Proteomes" id="UP000059419"/>
    </source>
</evidence>
<dbReference type="OrthoDB" id="6502941at2"/>